<comment type="caution">
    <text evidence="1">The sequence shown here is derived from an EMBL/GenBank/DDBJ whole genome shotgun (WGS) entry which is preliminary data.</text>
</comment>
<proteinExistence type="predicted"/>
<evidence type="ECO:0000313" key="1">
    <source>
        <dbReference type="EMBL" id="HJB41256.1"/>
    </source>
</evidence>
<dbReference type="Proteomes" id="UP000886803">
    <property type="component" value="Unassembled WGS sequence"/>
</dbReference>
<organism evidence="1 2">
    <name type="scientific">Candidatus Gemmiger avicola</name>
    <dbReference type="NCBI Taxonomy" id="2838605"/>
    <lineage>
        <taxon>Bacteria</taxon>
        <taxon>Bacillati</taxon>
        <taxon>Bacillota</taxon>
        <taxon>Clostridia</taxon>
        <taxon>Eubacteriales</taxon>
        <taxon>Gemmiger</taxon>
    </lineage>
</organism>
<protein>
    <submittedName>
        <fullName evidence="1">Uncharacterized protein</fullName>
    </submittedName>
</protein>
<dbReference type="EMBL" id="DWYG01000019">
    <property type="protein sequence ID" value="HJB41256.1"/>
    <property type="molecule type" value="Genomic_DNA"/>
</dbReference>
<accession>A0A9D2S2V7</accession>
<dbReference type="AlphaFoldDB" id="A0A9D2S2V7"/>
<evidence type="ECO:0000313" key="2">
    <source>
        <dbReference type="Proteomes" id="UP000886803"/>
    </source>
</evidence>
<reference evidence="1" key="1">
    <citation type="journal article" date="2021" name="PeerJ">
        <title>Extensive microbial diversity within the chicken gut microbiome revealed by metagenomics and culture.</title>
        <authorList>
            <person name="Gilroy R."/>
            <person name="Ravi A."/>
            <person name="Getino M."/>
            <person name="Pursley I."/>
            <person name="Horton D.L."/>
            <person name="Alikhan N.F."/>
            <person name="Baker D."/>
            <person name="Gharbi K."/>
            <person name="Hall N."/>
            <person name="Watson M."/>
            <person name="Adriaenssens E.M."/>
            <person name="Foster-Nyarko E."/>
            <person name="Jarju S."/>
            <person name="Secka A."/>
            <person name="Antonio M."/>
            <person name="Oren A."/>
            <person name="Chaudhuri R.R."/>
            <person name="La Ragione R."/>
            <person name="Hildebrand F."/>
            <person name="Pallen M.J."/>
        </authorList>
    </citation>
    <scope>NUCLEOTIDE SEQUENCE</scope>
    <source>
        <strain evidence="1">ChiBcec8-13705</strain>
    </source>
</reference>
<reference evidence="1" key="2">
    <citation type="submission" date="2021-04" db="EMBL/GenBank/DDBJ databases">
        <authorList>
            <person name="Gilroy R."/>
        </authorList>
    </citation>
    <scope>NUCLEOTIDE SEQUENCE</scope>
    <source>
        <strain evidence="1">ChiBcec8-13705</strain>
    </source>
</reference>
<name>A0A9D2S2V7_9FIRM</name>
<gene>
    <name evidence="1" type="ORF">H9945_02015</name>
</gene>
<sequence length="84" mass="9672">MNMTKDPCVDPCMTLEEAKEEMEINGVRMTVEKLKRLIVRHAVPFGWGCEGEDGEKASILISTHLFRQWLADFLGREPLEKPRL</sequence>